<dbReference type="PANTHER" id="PTHR30561">
    <property type="entry name" value="SMR FAMILY PROTON-DEPENDENT DRUG EFFLUX TRANSPORTER SUGE"/>
    <property type="match status" value="1"/>
</dbReference>
<dbReference type="SUPFAM" id="SSF103481">
    <property type="entry name" value="Multidrug resistance efflux transporter EmrE"/>
    <property type="match status" value="1"/>
</dbReference>
<dbReference type="InterPro" id="IPR045324">
    <property type="entry name" value="Small_multidrug_res"/>
</dbReference>
<evidence type="ECO:0000256" key="9">
    <source>
        <dbReference type="SAM" id="Phobius"/>
    </source>
</evidence>
<dbReference type="Gene3D" id="1.10.3730.20">
    <property type="match status" value="1"/>
</dbReference>
<evidence type="ECO:0000256" key="2">
    <source>
        <dbReference type="ARBA" id="ARBA00022448"/>
    </source>
</evidence>
<evidence type="ECO:0000256" key="7">
    <source>
        <dbReference type="ARBA" id="ARBA00038032"/>
    </source>
</evidence>
<dbReference type="RefSeq" id="WP_047847880.1">
    <property type="nucleotide sequence ID" value="NZ_AEJF01000108.1"/>
</dbReference>
<gene>
    <name evidence="10" type="ORF">EOS_17275</name>
</gene>
<proteinExistence type="inferred from homology"/>
<protein>
    <submittedName>
        <fullName evidence="10">Membrane protein</fullName>
    </submittedName>
</protein>
<dbReference type="EMBL" id="AEJF01000108">
    <property type="protein sequence ID" value="KLU25033.1"/>
    <property type="molecule type" value="Genomic_DNA"/>
</dbReference>
<dbReference type="Proteomes" id="UP000035963">
    <property type="component" value="Unassembled WGS sequence"/>
</dbReference>
<keyword evidence="11" id="KW-1185">Reference proteome</keyword>
<evidence type="ECO:0000256" key="3">
    <source>
        <dbReference type="ARBA" id="ARBA00022475"/>
    </source>
</evidence>
<evidence type="ECO:0000313" key="10">
    <source>
        <dbReference type="EMBL" id="KLU25033.1"/>
    </source>
</evidence>
<evidence type="ECO:0000256" key="8">
    <source>
        <dbReference type="RuleBase" id="RU003942"/>
    </source>
</evidence>
<keyword evidence="4 8" id="KW-0812">Transmembrane</keyword>
<keyword evidence="6 9" id="KW-0472">Membrane</keyword>
<evidence type="ECO:0000256" key="4">
    <source>
        <dbReference type="ARBA" id="ARBA00022692"/>
    </source>
</evidence>
<dbReference type="OrthoDB" id="9808638at2"/>
<dbReference type="PATRIC" id="fig|908627.4.peg.3871"/>
<organism evidence="10 11">
    <name type="scientific">Caballeronia mineralivorans PML1(12)</name>
    <dbReference type="NCBI Taxonomy" id="908627"/>
    <lineage>
        <taxon>Bacteria</taxon>
        <taxon>Pseudomonadati</taxon>
        <taxon>Pseudomonadota</taxon>
        <taxon>Betaproteobacteria</taxon>
        <taxon>Burkholderiales</taxon>
        <taxon>Burkholderiaceae</taxon>
        <taxon>Caballeronia</taxon>
    </lineage>
</organism>
<dbReference type="Pfam" id="PF00893">
    <property type="entry name" value="Multi_Drug_Res"/>
    <property type="match status" value="1"/>
</dbReference>
<dbReference type="GO" id="GO:0022857">
    <property type="term" value="F:transmembrane transporter activity"/>
    <property type="evidence" value="ECO:0007669"/>
    <property type="project" value="InterPro"/>
</dbReference>
<sequence length="112" mass="11466">MPAIQIAWILLGVSVAAEVLGTIGLKISAGFTHLLPAAFTITCYTGAVWLMAISTKHIEIGMAYAVWAGASTALTALAGIAWFGESVTALKLLGLALAVVSLIVLSLSESPP</sequence>
<dbReference type="GO" id="GO:0005886">
    <property type="term" value="C:plasma membrane"/>
    <property type="evidence" value="ECO:0007669"/>
    <property type="project" value="UniProtKB-SubCell"/>
</dbReference>
<dbReference type="InterPro" id="IPR000390">
    <property type="entry name" value="Small_drug/metabolite_transptr"/>
</dbReference>
<evidence type="ECO:0000256" key="5">
    <source>
        <dbReference type="ARBA" id="ARBA00022989"/>
    </source>
</evidence>
<keyword evidence="3" id="KW-1003">Cell membrane</keyword>
<evidence type="ECO:0000256" key="6">
    <source>
        <dbReference type="ARBA" id="ARBA00023136"/>
    </source>
</evidence>
<feature type="transmembrane region" description="Helical" evidence="9">
    <location>
        <begin position="89"/>
        <end position="107"/>
    </location>
</feature>
<accession>A0A0J1FYK1</accession>
<keyword evidence="2" id="KW-0813">Transport</keyword>
<feature type="transmembrane region" description="Helical" evidence="9">
    <location>
        <begin position="64"/>
        <end position="83"/>
    </location>
</feature>
<dbReference type="AlphaFoldDB" id="A0A0J1FYK1"/>
<keyword evidence="5 9" id="KW-1133">Transmembrane helix</keyword>
<evidence type="ECO:0000256" key="1">
    <source>
        <dbReference type="ARBA" id="ARBA00004651"/>
    </source>
</evidence>
<name>A0A0J1FYK1_9BURK</name>
<comment type="caution">
    <text evidence="10">The sequence shown here is derived from an EMBL/GenBank/DDBJ whole genome shotgun (WGS) entry which is preliminary data.</text>
</comment>
<dbReference type="PANTHER" id="PTHR30561:SF1">
    <property type="entry name" value="MULTIDRUG TRANSPORTER EMRE"/>
    <property type="match status" value="1"/>
</dbReference>
<evidence type="ECO:0000313" key="11">
    <source>
        <dbReference type="Proteomes" id="UP000035963"/>
    </source>
</evidence>
<comment type="similarity">
    <text evidence="7 8">Belongs to the drug/metabolite transporter (DMT) superfamily. Small multidrug resistance (SMR) (TC 2.A.7.1) family.</text>
</comment>
<dbReference type="InterPro" id="IPR037185">
    <property type="entry name" value="EmrE-like"/>
</dbReference>
<reference evidence="10 11" key="1">
    <citation type="journal article" date="2015" name="Genome Announc.">
        <title>Draft Genome Sequence of Burkholderia sp. Strain PML1(12), an Ectomycorrhizosphere-Inhabiting Bacterium with Effective Mineral-Weathering Ability.</title>
        <authorList>
            <person name="Uroz S."/>
            <person name="Oger P."/>
        </authorList>
    </citation>
    <scope>NUCLEOTIDE SEQUENCE [LARGE SCALE GENOMIC DNA]</scope>
    <source>
        <strain evidence="11">PML1(12)</strain>
    </source>
</reference>
<comment type="subcellular location">
    <subcellularLocation>
        <location evidence="1 8">Cell membrane</location>
        <topology evidence="1 8">Multi-pass membrane protein</topology>
    </subcellularLocation>
</comment>
<feature type="transmembrane region" description="Helical" evidence="9">
    <location>
        <begin position="33"/>
        <end position="52"/>
    </location>
</feature>